<proteinExistence type="predicted"/>
<organism evidence="1">
    <name type="scientific">Alsobacter sp. KACC 23698</name>
    <dbReference type="NCBI Taxonomy" id="3149229"/>
    <lineage>
        <taxon>Bacteria</taxon>
        <taxon>Pseudomonadati</taxon>
        <taxon>Pseudomonadota</taxon>
        <taxon>Alphaproteobacteria</taxon>
        <taxon>Hyphomicrobiales</taxon>
        <taxon>Alsobacteraceae</taxon>
        <taxon>Alsobacter</taxon>
    </lineage>
</organism>
<dbReference type="EMBL" id="CP157484">
    <property type="protein sequence ID" value="XBO40516.1"/>
    <property type="molecule type" value="Genomic_DNA"/>
</dbReference>
<sequence length="92" mass="10376">MPGVGRFVLRVPVVRALDTRMLAAWFSPQTIVDVQSLNRLLELDRRVAEESDRSGHVSRMKCDVDDGVTALNRRLERVRTAGSSRSREARPS</sequence>
<dbReference type="AlphaFoldDB" id="A0AAU7JJF0"/>
<dbReference type="RefSeq" id="WP_406857377.1">
    <property type="nucleotide sequence ID" value="NZ_CP157484.1"/>
</dbReference>
<gene>
    <name evidence="1" type="ORF">ABEG18_07060</name>
</gene>
<name>A0AAU7JJF0_9HYPH</name>
<reference evidence="1" key="1">
    <citation type="submission" date="2024-05" db="EMBL/GenBank/DDBJ databases">
        <authorList>
            <person name="Kim S."/>
            <person name="Heo J."/>
            <person name="Choi H."/>
            <person name="Choi Y."/>
            <person name="Kwon S.-W."/>
            <person name="Kim Y."/>
        </authorList>
    </citation>
    <scope>NUCLEOTIDE SEQUENCE</scope>
    <source>
        <strain evidence="1">KACC 23698</strain>
    </source>
</reference>
<accession>A0AAU7JJF0</accession>
<evidence type="ECO:0000313" key="1">
    <source>
        <dbReference type="EMBL" id="XBO40516.1"/>
    </source>
</evidence>
<protein>
    <submittedName>
        <fullName evidence="1">Uncharacterized protein</fullName>
    </submittedName>
</protein>